<dbReference type="GO" id="GO:0009897">
    <property type="term" value="C:external side of plasma membrane"/>
    <property type="evidence" value="ECO:0007669"/>
    <property type="project" value="Ensembl"/>
</dbReference>
<keyword evidence="11" id="KW-0325">Glycoprotein</keyword>
<gene>
    <name evidence="21" type="primary">IL2RG</name>
</gene>
<dbReference type="GeneTree" id="ENSGT00510000048979"/>
<comment type="similarity">
    <text evidence="3">Belongs to the type I cytokine receptor family. Type 5 subfamily.</text>
</comment>
<dbReference type="GO" id="GO:0033077">
    <property type="term" value="P:T cell differentiation in thymus"/>
    <property type="evidence" value="ECO:0007669"/>
    <property type="project" value="Ensembl"/>
</dbReference>
<proteinExistence type="inferred from homology"/>
<evidence type="ECO:0000259" key="20">
    <source>
        <dbReference type="PROSITE" id="PS50853"/>
    </source>
</evidence>
<dbReference type="GO" id="GO:0010467">
    <property type="term" value="P:gene expression"/>
    <property type="evidence" value="ECO:0007669"/>
    <property type="project" value="Ensembl"/>
</dbReference>
<evidence type="ECO:0000256" key="13">
    <source>
        <dbReference type="ARBA" id="ARBA00063799"/>
    </source>
</evidence>
<evidence type="ECO:0000256" key="1">
    <source>
        <dbReference type="ARBA" id="ARBA00004241"/>
    </source>
</evidence>
<evidence type="ECO:0000256" key="5">
    <source>
        <dbReference type="ARBA" id="ARBA00022692"/>
    </source>
</evidence>
<sequence>MLKPSLPLSSLLFLQLPLLGVGLNSTVLKPSGNEDTTADSFSTSETLESLNISTLPLPEVQCFVFNGEYMNCTWNSSSEPQPTNLTLQYGYKNSDNYKVQECGHYKFSKEITSGCWLPKSEIRLYETFVVRLQDPREPRRQMEQKLKLQNLVIPWAPENLTLRNLSESQLELSWKNRYALDHCLQHLVQYRSDWDSNWTEQQVDHKQSFSLPSVDGQKLYTFRVRSRFNPLCGSAQHWSKWSHPVYWGSNISKENPWLFITKAVLIPVGSMGLIISLFFVYCWLERTMPRIPTLKNLEDLITEYHGNFSAWSGVSKGLAESLQPDYNERLCHVSEVPPKGEAPGRGLGTSLVSPTGFLHVTP</sequence>
<dbReference type="InterPro" id="IPR003961">
    <property type="entry name" value="FN3_dom"/>
</dbReference>
<evidence type="ECO:0000256" key="18">
    <source>
        <dbReference type="SAM" id="Phobius"/>
    </source>
</evidence>
<dbReference type="Ensembl" id="ENSCPOT00000045280.1">
    <property type="protein sequence ID" value="ENSCPOP00000029284.1"/>
    <property type="gene ID" value="ENSCPOG00000031320.1"/>
</dbReference>
<dbReference type="GO" id="GO:0019725">
    <property type="term" value="P:cellular homeostasis"/>
    <property type="evidence" value="ECO:0007669"/>
    <property type="project" value="Ensembl"/>
</dbReference>
<dbReference type="GO" id="GO:0042010">
    <property type="term" value="F:interleukin-15 receptor activity"/>
    <property type="evidence" value="ECO:0007669"/>
    <property type="project" value="Ensembl"/>
</dbReference>
<dbReference type="FunFam" id="2.60.40.10:FF:001183">
    <property type="entry name" value="Cytokine receptor common subunit gamma"/>
    <property type="match status" value="1"/>
</dbReference>
<dbReference type="SUPFAM" id="SSF49265">
    <property type="entry name" value="Fibronectin type III"/>
    <property type="match status" value="2"/>
</dbReference>
<dbReference type="GO" id="GO:0005654">
    <property type="term" value="C:nucleoplasm"/>
    <property type="evidence" value="ECO:0007669"/>
    <property type="project" value="Ensembl"/>
</dbReference>
<dbReference type="OrthoDB" id="8942047at2759"/>
<evidence type="ECO:0000313" key="22">
    <source>
        <dbReference type="Proteomes" id="UP000005447"/>
    </source>
</evidence>
<dbReference type="eggNOG" id="ENOG502S289">
    <property type="taxonomic scope" value="Eukaryota"/>
</dbReference>
<keyword evidence="22" id="KW-1185">Reference proteome</keyword>
<dbReference type="VEuPathDB" id="HostDB:ENSCPOG00000031320"/>
<dbReference type="GeneID" id="100713379"/>
<dbReference type="GO" id="GO:0038111">
    <property type="term" value="P:interleukin-7-mediated signaling pathway"/>
    <property type="evidence" value="ECO:0007669"/>
    <property type="project" value="Ensembl"/>
</dbReference>
<dbReference type="PROSITE" id="PS01355">
    <property type="entry name" value="HEMATOPO_REC_S_F1"/>
    <property type="match status" value="1"/>
</dbReference>
<feature type="transmembrane region" description="Helical" evidence="18">
    <location>
        <begin position="257"/>
        <end position="284"/>
    </location>
</feature>
<evidence type="ECO:0000256" key="17">
    <source>
        <dbReference type="ARBA" id="ARBA00080689"/>
    </source>
</evidence>
<dbReference type="Pfam" id="PF22012">
    <property type="entry name" value="TSLPR_D1"/>
    <property type="match status" value="1"/>
</dbReference>
<evidence type="ECO:0000256" key="11">
    <source>
        <dbReference type="ARBA" id="ARBA00023180"/>
    </source>
</evidence>
<evidence type="ECO:0000256" key="4">
    <source>
        <dbReference type="ARBA" id="ARBA00022475"/>
    </source>
</evidence>
<dbReference type="CTD" id="3561"/>
<dbReference type="GO" id="GO:0015026">
    <property type="term" value="F:coreceptor activity"/>
    <property type="evidence" value="ECO:0007669"/>
    <property type="project" value="Ensembl"/>
</dbReference>
<name>A0A286XVH1_CAVPO</name>
<accession>A0A286XVH1</accession>
<evidence type="ECO:0000256" key="10">
    <source>
        <dbReference type="ARBA" id="ARBA00023170"/>
    </source>
</evidence>
<reference evidence="22" key="1">
    <citation type="journal article" date="2011" name="Nature">
        <title>A high-resolution map of human evolutionary constraint using 29 mammals.</title>
        <authorList>
            <person name="Lindblad-Toh K."/>
            <person name="Garber M."/>
            <person name="Zuk O."/>
            <person name="Lin M.F."/>
            <person name="Parker B.J."/>
            <person name="Washietl S."/>
            <person name="Kheradpour P."/>
            <person name="Ernst J."/>
            <person name="Jordan G."/>
            <person name="Mauceli E."/>
            <person name="Ward L.D."/>
            <person name="Lowe C.B."/>
            <person name="Holloway A.K."/>
            <person name="Clamp M."/>
            <person name="Gnerre S."/>
            <person name="Alfoldi J."/>
            <person name="Beal K."/>
            <person name="Chang J."/>
            <person name="Clawson H."/>
            <person name="Cuff J."/>
            <person name="Di Palma F."/>
            <person name="Fitzgerald S."/>
            <person name="Flicek P."/>
            <person name="Guttman M."/>
            <person name="Hubisz M.J."/>
            <person name="Jaffe D.B."/>
            <person name="Jungreis I."/>
            <person name="Kent W.J."/>
            <person name="Kostka D."/>
            <person name="Lara M."/>
            <person name="Martins A.L."/>
            <person name="Massingham T."/>
            <person name="Moltke I."/>
            <person name="Raney B.J."/>
            <person name="Rasmussen M.D."/>
            <person name="Robinson J."/>
            <person name="Stark A."/>
            <person name="Vilella A.J."/>
            <person name="Wen J."/>
            <person name="Xie X."/>
            <person name="Zody M.C."/>
            <person name="Baldwin J."/>
            <person name="Bloom T."/>
            <person name="Chin C.W."/>
            <person name="Heiman D."/>
            <person name="Nicol R."/>
            <person name="Nusbaum C."/>
            <person name="Young S."/>
            <person name="Wilkinson J."/>
            <person name="Worley K.C."/>
            <person name="Kovar C.L."/>
            <person name="Muzny D.M."/>
            <person name="Gibbs R.A."/>
            <person name="Cree A."/>
            <person name="Dihn H.H."/>
            <person name="Fowler G."/>
            <person name="Jhangiani S."/>
            <person name="Joshi V."/>
            <person name="Lee S."/>
            <person name="Lewis L.R."/>
            <person name="Nazareth L.V."/>
            <person name="Okwuonu G."/>
            <person name="Santibanez J."/>
            <person name="Warren W.C."/>
            <person name="Mardis E.R."/>
            <person name="Weinstock G.M."/>
            <person name="Wilson R.K."/>
            <person name="Delehaunty K."/>
            <person name="Dooling D."/>
            <person name="Fronik C."/>
            <person name="Fulton L."/>
            <person name="Fulton B."/>
            <person name="Graves T."/>
            <person name="Minx P."/>
            <person name="Sodergren E."/>
            <person name="Birney E."/>
            <person name="Margulies E.H."/>
            <person name="Herrero J."/>
            <person name="Green E.D."/>
            <person name="Haussler D."/>
            <person name="Siepel A."/>
            <person name="Goldman N."/>
            <person name="Pollard K.S."/>
            <person name="Pedersen J.S."/>
            <person name="Lander E.S."/>
            <person name="Kellis M."/>
        </authorList>
    </citation>
    <scope>NUCLEOTIDE SEQUENCE [LARGE SCALE GENOMIC DNA]</scope>
    <source>
        <strain evidence="22">2N</strain>
    </source>
</reference>
<reference evidence="21" key="2">
    <citation type="submission" date="2025-08" db="UniProtKB">
        <authorList>
            <consortium name="Ensembl"/>
        </authorList>
    </citation>
    <scope>IDENTIFICATION</scope>
    <source>
        <strain evidence="21">2N</strain>
    </source>
</reference>
<dbReference type="PANTHER" id="PTHR23037">
    <property type="entry name" value="CYTOKINE RECEPTOR"/>
    <property type="match status" value="1"/>
</dbReference>
<dbReference type="AlphaFoldDB" id="A0A286XVH1"/>
<keyword evidence="8 18" id="KW-0472">Membrane</keyword>
<dbReference type="GO" id="GO:0010628">
    <property type="term" value="P:positive regulation of gene expression"/>
    <property type="evidence" value="ECO:0007669"/>
    <property type="project" value="Ensembl"/>
</dbReference>
<dbReference type="PROSITE" id="PS50853">
    <property type="entry name" value="FN3"/>
    <property type="match status" value="1"/>
</dbReference>
<protein>
    <recommendedName>
        <fullName evidence="14">Cytokine receptor common subunit gamma</fullName>
    </recommendedName>
    <alternativeName>
        <fullName evidence="15">Interleukin-2 receptor subunit gamma</fullName>
    </alternativeName>
    <alternativeName>
        <fullName evidence="16">gammaC</fullName>
    </alternativeName>
    <alternativeName>
        <fullName evidence="17">p64</fullName>
    </alternativeName>
</protein>
<dbReference type="GO" id="GO:0045579">
    <property type="term" value="P:positive regulation of B cell differentiation"/>
    <property type="evidence" value="ECO:0007669"/>
    <property type="project" value="Ensembl"/>
</dbReference>
<dbReference type="GO" id="GO:0038113">
    <property type="term" value="P:interleukin-9-mediated signaling pathway"/>
    <property type="evidence" value="ECO:0007669"/>
    <property type="project" value="Ensembl"/>
</dbReference>
<keyword evidence="5 18" id="KW-0812">Transmembrane</keyword>
<dbReference type="InterPro" id="IPR048648">
    <property type="entry name" value="CRLF2-like_D2"/>
</dbReference>
<dbReference type="PANTHER" id="PTHR23037:SF47">
    <property type="entry name" value="INTERLEUKIN 2 RECEPTOR SUBUNIT GAMMA"/>
    <property type="match status" value="1"/>
</dbReference>
<keyword evidence="4" id="KW-1003">Cell membrane</keyword>
<evidence type="ECO:0000256" key="16">
    <source>
        <dbReference type="ARBA" id="ARBA00080422"/>
    </source>
</evidence>
<dbReference type="GO" id="GO:0002361">
    <property type="term" value="P:CD4-positive, CD25-positive, alpha-beta regulatory T cell differentiation"/>
    <property type="evidence" value="ECO:0007669"/>
    <property type="project" value="Ensembl"/>
</dbReference>
<dbReference type="GO" id="GO:0050766">
    <property type="term" value="P:positive regulation of phagocytosis"/>
    <property type="evidence" value="ECO:0007669"/>
    <property type="project" value="Ensembl"/>
</dbReference>
<dbReference type="InParanoid" id="A0A286XVH1"/>
<dbReference type="Bgee" id="ENSCPOG00000031320">
    <property type="expression patterns" value="Expressed in heart and 13 other cell types or tissues"/>
</dbReference>
<evidence type="ECO:0000256" key="9">
    <source>
        <dbReference type="ARBA" id="ARBA00023157"/>
    </source>
</evidence>
<comment type="subunit">
    <text evidence="13">The gamma subunit is common to the IL2, IL4, IL7, IL15, IL21 and probably also the IL13 receptors. Interacts with SHB upon interleukin stimulation. Interacts with IL9.</text>
</comment>
<keyword evidence="7 18" id="KW-1133">Transmembrane helix</keyword>
<dbReference type="KEGG" id="cpoc:100713379"/>
<dbReference type="FunCoup" id="A0A286XVH1">
    <property type="interactions" value="929"/>
</dbReference>
<comment type="subcellular location">
    <subcellularLocation>
        <location evidence="2">Cell membrane</location>
        <topology evidence="2">Single-pass type I membrane protein</topology>
    </subcellularLocation>
    <subcellularLocation>
        <location evidence="1">Cell surface</location>
    </subcellularLocation>
</comment>
<dbReference type="OMA" id="TAGCWLQ"/>
<dbReference type="FunFam" id="2.60.40.10:FF:000754">
    <property type="entry name" value="Cytokine receptor common subunit gamma"/>
    <property type="match status" value="1"/>
</dbReference>
<evidence type="ECO:0000256" key="7">
    <source>
        <dbReference type="ARBA" id="ARBA00022989"/>
    </source>
</evidence>
<evidence type="ECO:0000256" key="14">
    <source>
        <dbReference type="ARBA" id="ARBA00069530"/>
    </source>
</evidence>
<evidence type="ECO:0000256" key="8">
    <source>
        <dbReference type="ARBA" id="ARBA00023136"/>
    </source>
</evidence>
<evidence type="ECO:0000313" key="21">
    <source>
        <dbReference type="Ensembl" id="ENSCPOP00000029284.1"/>
    </source>
</evidence>
<reference evidence="21" key="3">
    <citation type="submission" date="2025-09" db="UniProtKB">
        <authorList>
            <consortium name="Ensembl"/>
        </authorList>
    </citation>
    <scope>IDENTIFICATION</scope>
    <source>
        <strain evidence="21">2N</strain>
    </source>
</reference>
<dbReference type="Proteomes" id="UP000005447">
    <property type="component" value="Unassembled WGS sequence"/>
</dbReference>
<evidence type="ECO:0000256" key="6">
    <source>
        <dbReference type="ARBA" id="ARBA00022729"/>
    </source>
</evidence>
<feature type="chain" id="PRO_5011682960" description="Cytokine receptor common subunit gamma" evidence="19">
    <location>
        <begin position="23"/>
        <end position="362"/>
    </location>
</feature>
<feature type="signal peptide" evidence="19">
    <location>
        <begin position="1"/>
        <end position="22"/>
    </location>
</feature>
<comment type="function">
    <text evidence="12">Common subunit for the receptors for a variety of interleukins. Probably in association with IL15RA, involved in the stimulation of neutrophil phagocytosis by IL15.</text>
</comment>
<dbReference type="GO" id="GO:0019976">
    <property type="term" value="F:interleukin-2 binding"/>
    <property type="evidence" value="ECO:0007669"/>
    <property type="project" value="Ensembl"/>
</dbReference>
<organism evidence="21 22">
    <name type="scientific">Cavia porcellus</name>
    <name type="common">Guinea pig</name>
    <dbReference type="NCBI Taxonomy" id="10141"/>
    <lineage>
        <taxon>Eukaryota</taxon>
        <taxon>Metazoa</taxon>
        <taxon>Chordata</taxon>
        <taxon>Craniata</taxon>
        <taxon>Vertebrata</taxon>
        <taxon>Euteleostomi</taxon>
        <taxon>Mammalia</taxon>
        <taxon>Eutheria</taxon>
        <taxon>Euarchontoglires</taxon>
        <taxon>Glires</taxon>
        <taxon>Rodentia</taxon>
        <taxon>Hystricomorpha</taxon>
        <taxon>Caviidae</taxon>
        <taxon>Cavia</taxon>
    </lineage>
</organism>
<dbReference type="InterPro" id="IPR036116">
    <property type="entry name" value="FN3_sf"/>
</dbReference>
<dbReference type="GO" id="GO:0035771">
    <property type="term" value="P:interleukin-4-mediated signaling pathway"/>
    <property type="evidence" value="ECO:0007669"/>
    <property type="project" value="Ensembl"/>
</dbReference>
<dbReference type="EMBL" id="AAKN02030019">
    <property type="status" value="NOT_ANNOTATED_CDS"/>
    <property type="molecule type" value="Genomic_DNA"/>
</dbReference>
<dbReference type="InterPro" id="IPR003531">
    <property type="entry name" value="Hempt_rcpt_S_F1_CS"/>
</dbReference>
<dbReference type="GO" id="GO:0038110">
    <property type="term" value="P:interleukin-2-mediated signaling pathway"/>
    <property type="evidence" value="ECO:0007669"/>
    <property type="project" value="Ensembl"/>
</dbReference>
<evidence type="ECO:0000256" key="2">
    <source>
        <dbReference type="ARBA" id="ARBA00004251"/>
    </source>
</evidence>
<dbReference type="GO" id="GO:0033089">
    <property type="term" value="P:positive regulation of T cell differentiation in thymus"/>
    <property type="evidence" value="ECO:0007669"/>
    <property type="project" value="Ensembl"/>
</dbReference>
<dbReference type="InterPro" id="IPR053856">
    <property type="entry name" value="TSLPR_D1"/>
</dbReference>
<keyword evidence="9" id="KW-1015">Disulfide bond</keyword>
<feature type="domain" description="Fibronectin type-III" evidence="20">
    <location>
        <begin position="156"/>
        <end position="255"/>
    </location>
</feature>
<dbReference type="CDD" id="cd00063">
    <property type="entry name" value="FN3"/>
    <property type="match status" value="1"/>
</dbReference>
<evidence type="ECO:0000256" key="3">
    <source>
        <dbReference type="ARBA" id="ARBA00008159"/>
    </source>
</evidence>
<dbReference type="Pfam" id="PF21605">
    <property type="entry name" value="CRLF2-like_D2"/>
    <property type="match status" value="1"/>
</dbReference>
<dbReference type="STRING" id="10141.ENSCPOP00000029284"/>
<dbReference type="SMART" id="SM00060">
    <property type="entry name" value="FN3"/>
    <property type="match status" value="1"/>
</dbReference>
<keyword evidence="10" id="KW-0675">Receptor</keyword>
<dbReference type="GO" id="GO:0002335">
    <property type="term" value="P:mature B cell differentiation"/>
    <property type="evidence" value="ECO:0007669"/>
    <property type="project" value="Ensembl"/>
</dbReference>
<dbReference type="Gene3D" id="2.60.40.10">
    <property type="entry name" value="Immunoglobulins"/>
    <property type="match status" value="2"/>
</dbReference>
<keyword evidence="6 19" id="KW-0732">Signal</keyword>
<evidence type="ECO:0000256" key="12">
    <source>
        <dbReference type="ARBA" id="ARBA00056919"/>
    </source>
</evidence>
<evidence type="ECO:0000256" key="19">
    <source>
        <dbReference type="SAM" id="SignalP"/>
    </source>
</evidence>
<evidence type="ECO:0000256" key="15">
    <source>
        <dbReference type="ARBA" id="ARBA00077928"/>
    </source>
</evidence>
<dbReference type="InterPro" id="IPR013783">
    <property type="entry name" value="Ig-like_fold"/>
</dbReference>
<dbReference type="GO" id="GO:0032831">
    <property type="term" value="P:positive regulation of CD4-positive, CD25-positive, alpha-beta regulatory T cell differentiation"/>
    <property type="evidence" value="ECO:0007669"/>
    <property type="project" value="Ensembl"/>
</dbReference>